<dbReference type="AlphaFoldDB" id="A0A8H2ZGE5"/>
<dbReference type="Pfam" id="PF00186">
    <property type="entry name" value="DHFR_1"/>
    <property type="match status" value="1"/>
</dbReference>
<dbReference type="PANTHER" id="PTHR48069">
    <property type="entry name" value="DIHYDROFOLATE REDUCTASE"/>
    <property type="match status" value="1"/>
</dbReference>
<dbReference type="GO" id="GO:0046654">
    <property type="term" value="P:tetrahydrofolate biosynthetic process"/>
    <property type="evidence" value="ECO:0007669"/>
    <property type="project" value="UniProtKB-UniPathway"/>
</dbReference>
<accession>A0A8H2ZGE5</accession>
<evidence type="ECO:0000256" key="6">
    <source>
        <dbReference type="ARBA" id="ARBA00023002"/>
    </source>
</evidence>
<keyword evidence="4" id="KW-0554">One-carbon metabolism</keyword>
<evidence type="ECO:0000256" key="7">
    <source>
        <dbReference type="RuleBase" id="RU004474"/>
    </source>
</evidence>
<evidence type="ECO:0000256" key="5">
    <source>
        <dbReference type="ARBA" id="ARBA00022857"/>
    </source>
</evidence>
<evidence type="ECO:0000256" key="2">
    <source>
        <dbReference type="ARBA" id="ARBA00012856"/>
    </source>
</evidence>
<dbReference type="GO" id="GO:0050661">
    <property type="term" value="F:NADP binding"/>
    <property type="evidence" value="ECO:0007669"/>
    <property type="project" value="InterPro"/>
</dbReference>
<dbReference type="GO" id="GO:0006730">
    <property type="term" value="P:one-carbon metabolic process"/>
    <property type="evidence" value="ECO:0007669"/>
    <property type="project" value="UniProtKB-KW"/>
</dbReference>
<dbReference type="CDD" id="cd00209">
    <property type="entry name" value="DHFR"/>
    <property type="match status" value="1"/>
</dbReference>
<dbReference type="Gene3D" id="3.40.430.10">
    <property type="entry name" value="Dihydrofolate Reductase, subunit A"/>
    <property type="match status" value="1"/>
</dbReference>
<evidence type="ECO:0000256" key="4">
    <source>
        <dbReference type="ARBA" id="ARBA00022563"/>
    </source>
</evidence>
<keyword evidence="6" id="KW-0560">Oxidoreductase</keyword>
<comment type="similarity">
    <text evidence="7">Belongs to the dihydrofolate reductase family.</text>
</comment>
<dbReference type="GO" id="GO:0005739">
    <property type="term" value="C:mitochondrion"/>
    <property type="evidence" value="ECO:0007669"/>
    <property type="project" value="TreeGrafter"/>
</dbReference>
<protein>
    <recommendedName>
        <fullName evidence="3">Dihydrofolate reductase</fullName>
        <ecNumber evidence="2">1.5.1.3</ecNumber>
    </recommendedName>
</protein>
<dbReference type="EMBL" id="CAEFZW010000002">
    <property type="protein sequence ID" value="CAB4253234.1"/>
    <property type="molecule type" value="Genomic_DNA"/>
</dbReference>
<dbReference type="EC" id="1.5.1.3" evidence="2"/>
<evidence type="ECO:0000259" key="8">
    <source>
        <dbReference type="PROSITE" id="PS51330"/>
    </source>
</evidence>
<comment type="pathway">
    <text evidence="1">Cofactor biosynthesis; tetrahydrofolate biosynthesis; 5,6,7,8-tetrahydrofolate from 7,8-dihydrofolate: step 1/1.</text>
</comment>
<dbReference type="PROSITE" id="PS51330">
    <property type="entry name" value="DHFR_2"/>
    <property type="match status" value="1"/>
</dbReference>
<reference evidence="9 10" key="1">
    <citation type="submission" date="2020-05" db="EMBL/GenBank/DDBJ databases">
        <authorList>
            <person name="Casaregola S."/>
            <person name="Devillers H."/>
            <person name="Grondin C."/>
        </authorList>
    </citation>
    <scope>NUCLEOTIDE SEQUENCE [LARGE SCALE GENOMIC DNA]</scope>
    <source>
        <strain evidence="9 10">CLIB 1767</strain>
    </source>
</reference>
<dbReference type="PRINTS" id="PR00070">
    <property type="entry name" value="DHFR"/>
</dbReference>
<dbReference type="GO" id="GO:0046452">
    <property type="term" value="P:dihydrofolate metabolic process"/>
    <property type="evidence" value="ECO:0007669"/>
    <property type="project" value="TreeGrafter"/>
</dbReference>
<dbReference type="GO" id="GO:0046655">
    <property type="term" value="P:folic acid metabolic process"/>
    <property type="evidence" value="ECO:0007669"/>
    <property type="project" value="TreeGrafter"/>
</dbReference>
<dbReference type="InterPro" id="IPR017925">
    <property type="entry name" value="DHFR_CS"/>
</dbReference>
<dbReference type="PANTHER" id="PTHR48069:SF3">
    <property type="entry name" value="DIHYDROFOLATE REDUCTASE"/>
    <property type="match status" value="1"/>
</dbReference>
<evidence type="ECO:0000313" key="10">
    <source>
        <dbReference type="Proteomes" id="UP000644660"/>
    </source>
</evidence>
<gene>
    <name evidence="9" type="ORF">KABA2_02S14762</name>
</gene>
<dbReference type="GO" id="GO:0004146">
    <property type="term" value="F:dihydrofolate reductase activity"/>
    <property type="evidence" value="ECO:0007669"/>
    <property type="project" value="UniProtKB-EC"/>
</dbReference>
<dbReference type="PROSITE" id="PS00075">
    <property type="entry name" value="DHFR_1"/>
    <property type="match status" value="1"/>
</dbReference>
<dbReference type="Proteomes" id="UP000644660">
    <property type="component" value="Unassembled WGS sequence"/>
</dbReference>
<dbReference type="GeneID" id="64856390"/>
<organism evidence="9 10">
    <name type="scientific">Maudiozyma barnettii</name>
    <dbReference type="NCBI Taxonomy" id="61262"/>
    <lineage>
        <taxon>Eukaryota</taxon>
        <taxon>Fungi</taxon>
        <taxon>Dikarya</taxon>
        <taxon>Ascomycota</taxon>
        <taxon>Saccharomycotina</taxon>
        <taxon>Saccharomycetes</taxon>
        <taxon>Saccharomycetales</taxon>
        <taxon>Saccharomycetaceae</taxon>
        <taxon>Maudiozyma</taxon>
    </lineage>
</organism>
<dbReference type="InterPro" id="IPR012259">
    <property type="entry name" value="DHFR"/>
</dbReference>
<evidence type="ECO:0000256" key="1">
    <source>
        <dbReference type="ARBA" id="ARBA00004903"/>
    </source>
</evidence>
<evidence type="ECO:0000313" key="9">
    <source>
        <dbReference type="EMBL" id="CAB4253234.1"/>
    </source>
</evidence>
<evidence type="ECO:0000256" key="3">
    <source>
        <dbReference type="ARBA" id="ARBA00018886"/>
    </source>
</evidence>
<dbReference type="InterPro" id="IPR024072">
    <property type="entry name" value="DHFR-like_dom_sf"/>
</dbReference>
<comment type="caution">
    <text evidence="9">The sequence shown here is derived from an EMBL/GenBank/DDBJ whole genome shotgun (WGS) entry which is preliminary data.</text>
</comment>
<keyword evidence="5" id="KW-0521">NADP</keyword>
<dbReference type="SUPFAM" id="SSF53597">
    <property type="entry name" value="Dihydrofolate reductase-like"/>
    <property type="match status" value="1"/>
</dbReference>
<dbReference type="UniPathway" id="UPA00077">
    <property type="reaction ID" value="UER00158"/>
</dbReference>
<keyword evidence="10" id="KW-1185">Reference proteome</keyword>
<sequence>MPVPKIDVVSVVATLLPDFGIGCQGGLPWRLSKEMKYFRQVTSSTFDSNKQNAVIMGRKTWESIPLKFRPLPNRINVVISRGFDSQLTLDTLTEEKQYYKINSLTSGIDQLKEQLGEKLERIYIIGGGQIYSEGIKISDKLLITKLEIDSPELDILDMDTFLNVKQIQDDFVESKNGLRDFLPSKVELPEPFTQGEYVEYEKGYKCQYTLYTKTH</sequence>
<proteinExistence type="inferred from homology"/>
<name>A0A8H2ZGE5_9SACH</name>
<dbReference type="InterPro" id="IPR001796">
    <property type="entry name" value="DHFR_dom"/>
</dbReference>
<feature type="domain" description="DHFR" evidence="8">
    <location>
        <begin position="7"/>
        <end position="213"/>
    </location>
</feature>
<dbReference type="OrthoDB" id="414698at2759"/>
<dbReference type="RefSeq" id="XP_041405272.1">
    <property type="nucleotide sequence ID" value="XM_041549338.1"/>
</dbReference>